<sequence length="237" mass="25080">MDEKNKTGVVEAVSPSYPMVNAKIESDTDEENTLTAFGDISLSTIDFIPGPPSALSPARKLPRENKFGDAQLPLPTTIHKVQPLGPAKASLRKTEPTFETMVGDLQRSRGKSKPADVPSALCPPQASLLADLKNFGPEAVIARVDAVIANVGSHGAVQNNASPKTSVTAKPCAGVSDENGASPVGAVNKLKKSGLRGNAKLPKRLPIPRWDFDNDSVNYEAHGRRLGVSGQSHLFLT</sequence>
<comment type="caution">
    <text evidence="1">The sequence shown here is derived from an EMBL/GenBank/DDBJ whole genome shotgun (WGS) entry which is preliminary data.</text>
</comment>
<organism evidence="1 2">
    <name type="scientific">Psilocybe cyanescens</name>
    <dbReference type="NCBI Taxonomy" id="93625"/>
    <lineage>
        <taxon>Eukaryota</taxon>
        <taxon>Fungi</taxon>
        <taxon>Dikarya</taxon>
        <taxon>Basidiomycota</taxon>
        <taxon>Agaricomycotina</taxon>
        <taxon>Agaricomycetes</taxon>
        <taxon>Agaricomycetidae</taxon>
        <taxon>Agaricales</taxon>
        <taxon>Agaricineae</taxon>
        <taxon>Strophariaceae</taxon>
        <taxon>Psilocybe</taxon>
    </lineage>
</organism>
<dbReference type="InParanoid" id="A0A409XDX8"/>
<evidence type="ECO:0000313" key="1">
    <source>
        <dbReference type="EMBL" id="PPQ88998.1"/>
    </source>
</evidence>
<gene>
    <name evidence="1" type="ORF">CVT25_005097</name>
</gene>
<keyword evidence="2" id="KW-1185">Reference proteome</keyword>
<evidence type="ECO:0000313" key="2">
    <source>
        <dbReference type="Proteomes" id="UP000283269"/>
    </source>
</evidence>
<accession>A0A409XDX8</accession>
<reference evidence="1 2" key="1">
    <citation type="journal article" date="2018" name="Evol. Lett.">
        <title>Horizontal gene cluster transfer increased hallucinogenic mushroom diversity.</title>
        <authorList>
            <person name="Reynolds H.T."/>
            <person name="Vijayakumar V."/>
            <person name="Gluck-Thaler E."/>
            <person name="Korotkin H.B."/>
            <person name="Matheny P.B."/>
            <person name="Slot J.C."/>
        </authorList>
    </citation>
    <scope>NUCLEOTIDE SEQUENCE [LARGE SCALE GENOMIC DNA]</scope>
    <source>
        <strain evidence="1 2">2631</strain>
    </source>
</reference>
<name>A0A409XDX8_PSICY</name>
<protein>
    <submittedName>
        <fullName evidence="1">Uncharacterized protein</fullName>
    </submittedName>
</protein>
<dbReference type="EMBL" id="NHYD01001970">
    <property type="protein sequence ID" value="PPQ88998.1"/>
    <property type="molecule type" value="Genomic_DNA"/>
</dbReference>
<dbReference type="OrthoDB" id="2933743at2759"/>
<dbReference type="Proteomes" id="UP000283269">
    <property type="component" value="Unassembled WGS sequence"/>
</dbReference>
<proteinExistence type="predicted"/>
<dbReference type="AlphaFoldDB" id="A0A409XDX8"/>